<evidence type="ECO:0000313" key="4">
    <source>
        <dbReference type="Proteomes" id="UP001596099"/>
    </source>
</evidence>
<sequence length="126" mass="13706">MTTDPRDDRPHDQSDAPYPSDSTDSTDTTTTPPGPAASLASLPTEVPADADPVRCQYCDQPFPTDRLHALHLGECHADLLTPEETAAYEENEDAEVDDLFVYHLKVVALLVVVVMGLSYVYAFALA</sequence>
<organism evidence="3 4">
    <name type="scientific">Halomarina salina</name>
    <dbReference type="NCBI Taxonomy" id="1872699"/>
    <lineage>
        <taxon>Archaea</taxon>
        <taxon>Methanobacteriati</taxon>
        <taxon>Methanobacteriota</taxon>
        <taxon>Stenosarchaea group</taxon>
        <taxon>Halobacteria</taxon>
        <taxon>Halobacteriales</taxon>
        <taxon>Natronomonadaceae</taxon>
        <taxon>Halomarina</taxon>
    </lineage>
</organism>
<feature type="region of interest" description="Disordered" evidence="1">
    <location>
        <begin position="1"/>
        <end position="45"/>
    </location>
</feature>
<keyword evidence="2" id="KW-1133">Transmembrane helix</keyword>
<accession>A0ABD5RQI7</accession>
<feature type="compositionally biased region" description="Basic and acidic residues" evidence="1">
    <location>
        <begin position="1"/>
        <end position="14"/>
    </location>
</feature>
<protein>
    <submittedName>
        <fullName evidence="3">C2H2-type zinc finger protein</fullName>
    </submittedName>
</protein>
<gene>
    <name evidence="3" type="ORF">ACFPYI_15130</name>
</gene>
<dbReference type="RefSeq" id="WP_247416319.1">
    <property type="nucleotide sequence ID" value="NZ_JALLGW010000001.1"/>
</dbReference>
<evidence type="ECO:0000313" key="3">
    <source>
        <dbReference type="EMBL" id="MFC5972668.1"/>
    </source>
</evidence>
<feature type="transmembrane region" description="Helical" evidence="2">
    <location>
        <begin position="100"/>
        <end position="124"/>
    </location>
</feature>
<proteinExistence type="predicted"/>
<feature type="compositionally biased region" description="Low complexity" evidence="1">
    <location>
        <begin position="15"/>
        <end position="44"/>
    </location>
</feature>
<reference evidence="3 4" key="1">
    <citation type="journal article" date="2019" name="Int. J. Syst. Evol. Microbiol.">
        <title>The Global Catalogue of Microorganisms (GCM) 10K type strain sequencing project: providing services to taxonomists for standard genome sequencing and annotation.</title>
        <authorList>
            <consortium name="The Broad Institute Genomics Platform"/>
            <consortium name="The Broad Institute Genome Sequencing Center for Infectious Disease"/>
            <person name="Wu L."/>
            <person name="Ma J."/>
        </authorList>
    </citation>
    <scope>NUCLEOTIDE SEQUENCE [LARGE SCALE GENOMIC DNA]</scope>
    <source>
        <strain evidence="3 4">CGMCC 1.12543</strain>
    </source>
</reference>
<dbReference type="EMBL" id="JBHSQH010000001">
    <property type="protein sequence ID" value="MFC5972668.1"/>
    <property type="molecule type" value="Genomic_DNA"/>
</dbReference>
<dbReference type="AlphaFoldDB" id="A0ABD5RQI7"/>
<keyword evidence="2" id="KW-0472">Membrane</keyword>
<name>A0ABD5RQI7_9EURY</name>
<keyword evidence="2" id="KW-0812">Transmembrane</keyword>
<keyword evidence="4" id="KW-1185">Reference proteome</keyword>
<dbReference type="Proteomes" id="UP001596099">
    <property type="component" value="Unassembled WGS sequence"/>
</dbReference>
<evidence type="ECO:0000256" key="1">
    <source>
        <dbReference type="SAM" id="MobiDB-lite"/>
    </source>
</evidence>
<evidence type="ECO:0000256" key="2">
    <source>
        <dbReference type="SAM" id="Phobius"/>
    </source>
</evidence>
<comment type="caution">
    <text evidence="3">The sequence shown here is derived from an EMBL/GenBank/DDBJ whole genome shotgun (WGS) entry which is preliminary data.</text>
</comment>